<keyword evidence="3" id="KW-1185">Reference proteome</keyword>
<feature type="domain" description="DUF38" evidence="1">
    <location>
        <begin position="106"/>
        <end position="182"/>
    </location>
</feature>
<dbReference type="AlphaFoldDB" id="E3LJL2"/>
<dbReference type="InParanoid" id="E3LJL2"/>
<evidence type="ECO:0000313" key="3">
    <source>
        <dbReference type="Proteomes" id="UP000008281"/>
    </source>
</evidence>
<gene>
    <name evidence="2" type="ORF">CRE_09154</name>
</gene>
<protein>
    <recommendedName>
        <fullName evidence="1">DUF38 domain-containing protein</fullName>
    </recommendedName>
</protein>
<dbReference type="InterPro" id="IPR002900">
    <property type="entry name" value="DUF38/FTH_CAE_spp"/>
</dbReference>
<dbReference type="PANTHER" id="PTHR23014">
    <property type="entry name" value="F-BOX A PROTEIN"/>
    <property type="match status" value="1"/>
</dbReference>
<dbReference type="HOGENOM" id="CLU_498038_0_0_1"/>
<dbReference type="EMBL" id="DS268409">
    <property type="protein sequence ID" value="EFO95297.1"/>
    <property type="molecule type" value="Genomic_DNA"/>
</dbReference>
<sequence>MHADFTRVLSNNSKKHIKGISIEYKSLEVILLIWFFDFPLEYLTLFFQNGDGSPFIWSEGKKAKIIWKDNEYHRVFLELLRTIITNVKTPLEYFNVQFSCSNDFVNFETILKDSENGNLQIYYIHLQTNNMQELMTVLPYVEPVHLKRVQLDIKDHTIDMESIFKSEQWKKSNGLQLTVSMNMVSSSQLRSVKWALVKCTNPKEIHIHYDHIDENSLDDLFGRPFRNNRDKTVRAVRIPGIEHSFLETKISNSPDVIRFIWRKFDNEVIREYGLEHLAAIIPRSERILSAFENPLILKNVIEYLGCSDIQRMRKLSKNIRNCVDLIKPDPRINKLAVRVEAINTIELEISLRNEKSISIFYWQNGNNCSVNRNVLKRENFRSIFIKDFESSLKGQRRELEEFCVDFSYRCQENKSEMDDREKLEMDTSSLVHLIEEYLKSRNSNLQVKKLTLIGLNHHHILRILPYIDPDFLEKIEFTDSSRSEKSIDIEELSMLDQWKQANELDISRIIVSTPISKLEVFNFSKVEIMVQTITAEDVLYLKRKFLQPSSLLKLKITLESPITENTMTDLLGRPYSNKFQRSVWHFRMRDNEEALHIMHYMSRCIIFTRIDMSTVPDDALLEY</sequence>
<evidence type="ECO:0000259" key="1">
    <source>
        <dbReference type="Pfam" id="PF01827"/>
    </source>
</evidence>
<dbReference type="GeneID" id="9820293"/>
<evidence type="ECO:0000313" key="2">
    <source>
        <dbReference type="EMBL" id="EFO95297.1"/>
    </source>
</evidence>
<dbReference type="RefSeq" id="XP_003116401.2">
    <property type="nucleotide sequence ID" value="XM_003116353.2"/>
</dbReference>
<dbReference type="OrthoDB" id="5846841at2759"/>
<dbReference type="KEGG" id="crq:GCK72_019945"/>
<name>E3LJL2_CAERE</name>
<accession>E3LJL2</accession>
<proteinExistence type="predicted"/>
<dbReference type="Proteomes" id="UP000008281">
    <property type="component" value="Unassembled WGS sequence"/>
</dbReference>
<dbReference type="OMA" id="HTIDMES"/>
<feature type="domain" description="DUF38" evidence="1">
    <location>
        <begin position="431"/>
        <end position="560"/>
    </location>
</feature>
<dbReference type="Pfam" id="PF01827">
    <property type="entry name" value="FTH"/>
    <property type="match status" value="2"/>
</dbReference>
<organism evidence="3">
    <name type="scientific">Caenorhabditis remanei</name>
    <name type="common">Caenorhabditis vulgaris</name>
    <dbReference type="NCBI Taxonomy" id="31234"/>
    <lineage>
        <taxon>Eukaryota</taxon>
        <taxon>Metazoa</taxon>
        <taxon>Ecdysozoa</taxon>
        <taxon>Nematoda</taxon>
        <taxon>Chromadorea</taxon>
        <taxon>Rhabditida</taxon>
        <taxon>Rhabditina</taxon>
        <taxon>Rhabditomorpha</taxon>
        <taxon>Rhabditoidea</taxon>
        <taxon>Rhabditidae</taxon>
        <taxon>Peloderinae</taxon>
        <taxon>Caenorhabditis</taxon>
    </lineage>
</organism>
<reference evidence="2" key="1">
    <citation type="submission" date="2007-07" db="EMBL/GenBank/DDBJ databases">
        <title>PCAP assembly of the Caenorhabditis remanei genome.</title>
        <authorList>
            <consortium name="The Caenorhabditis remanei Sequencing Consortium"/>
            <person name="Wilson R.K."/>
        </authorList>
    </citation>
    <scope>NUCLEOTIDE SEQUENCE [LARGE SCALE GENOMIC DNA]</scope>
    <source>
        <strain evidence="2">PB4641</strain>
    </source>
</reference>
<dbReference type="CTD" id="9820293"/>
<dbReference type="PANTHER" id="PTHR23014:SF1">
    <property type="entry name" value="DUF38 DOMAIN-CONTAINING PROTEIN-RELATED"/>
    <property type="match status" value="1"/>
</dbReference>
<dbReference type="eggNOG" id="ENOG502TIFT">
    <property type="taxonomic scope" value="Eukaryota"/>
</dbReference>